<comment type="subcellular location">
    <subcellularLocation>
        <location evidence="1">Cytoplasm</location>
    </subcellularLocation>
</comment>
<gene>
    <name evidence="9" type="ORF">GP486_000826</name>
</gene>
<evidence type="ECO:0000259" key="8">
    <source>
        <dbReference type="Pfam" id="PF11923"/>
    </source>
</evidence>
<name>A0A9P8LI11_9PEZI</name>
<evidence type="ECO:0000256" key="1">
    <source>
        <dbReference type="ARBA" id="ARBA00004496"/>
    </source>
</evidence>
<evidence type="ECO:0000256" key="3">
    <source>
        <dbReference type="ARBA" id="ARBA00022490"/>
    </source>
</evidence>
<comment type="similarity">
    <text evidence="2">Belongs to the NEMF family.</text>
</comment>
<dbReference type="EMBL" id="JAGHQM010000061">
    <property type="protein sequence ID" value="KAH0565781.1"/>
    <property type="molecule type" value="Genomic_DNA"/>
</dbReference>
<dbReference type="GO" id="GO:0043023">
    <property type="term" value="F:ribosomal large subunit binding"/>
    <property type="evidence" value="ECO:0007669"/>
    <property type="project" value="TreeGrafter"/>
</dbReference>
<dbReference type="InterPro" id="IPR008532">
    <property type="entry name" value="NFACT_RNA-bd"/>
</dbReference>
<feature type="region of interest" description="Disordered" evidence="6">
    <location>
        <begin position="633"/>
        <end position="812"/>
    </location>
</feature>
<evidence type="ECO:0000256" key="6">
    <source>
        <dbReference type="SAM" id="MobiDB-lite"/>
    </source>
</evidence>
<proteinExistence type="inferred from homology"/>
<feature type="compositionally biased region" description="Low complexity" evidence="6">
    <location>
        <begin position="783"/>
        <end position="794"/>
    </location>
</feature>
<feature type="compositionally biased region" description="Polar residues" evidence="6">
    <location>
        <begin position="718"/>
        <end position="734"/>
    </location>
</feature>
<dbReference type="GO" id="GO:0072344">
    <property type="term" value="P:rescue of stalled ribosome"/>
    <property type="evidence" value="ECO:0007669"/>
    <property type="project" value="TreeGrafter"/>
</dbReference>
<evidence type="ECO:0000256" key="4">
    <source>
        <dbReference type="ARBA" id="ARBA00023054"/>
    </source>
</evidence>
<feature type="coiled-coil region" evidence="5">
    <location>
        <begin position="282"/>
        <end position="337"/>
    </location>
</feature>
<evidence type="ECO:0000256" key="2">
    <source>
        <dbReference type="ARBA" id="ARBA00008318"/>
    </source>
</evidence>
<feature type="compositionally biased region" description="Basic residues" evidence="6">
    <location>
        <begin position="1026"/>
        <end position="1035"/>
    </location>
</feature>
<feature type="domain" description="NFACT RNA-binding" evidence="7">
    <location>
        <begin position="491"/>
        <end position="604"/>
    </location>
</feature>
<evidence type="ECO:0008006" key="11">
    <source>
        <dbReference type="Google" id="ProtNLM"/>
    </source>
</evidence>
<dbReference type="Gene3D" id="2.30.310.10">
    <property type="entry name" value="ibrinogen binding protein from staphylococcus aureus domain"/>
    <property type="match status" value="1"/>
</dbReference>
<feature type="compositionally biased region" description="Acidic residues" evidence="6">
    <location>
        <begin position="663"/>
        <end position="678"/>
    </location>
</feature>
<dbReference type="GO" id="GO:1990112">
    <property type="term" value="C:RQC complex"/>
    <property type="evidence" value="ECO:0007669"/>
    <property type="project" value="TreeGrafter"/>
</dbReference>
<evidence type="ECO:0000256" key="5">
    <source>
        <dbReference type="SAM" id="Coils"/>
    </source>
</evidence>
<dbReference type="AlphaFoldDB" id="A0A9P8LI11"/>
<feature type="compositionally biased region" description="Basic and acidic residues" evidence="6">
    <location>
        <begin position="867"/>
        <end position="890"/>
    </location>
</feature>
<protein>
    <recommendedName>
        <fullName evidence="11">NFACT RNA-binding domain-containing protein</fullName>
    </recommendedName>
</protein>
<feature type="domain" description="NFACT protein C-terminal" evidence="8">
    <location>
        <begin position="901"/>
        <end position="1004"/>
    </location>
</feature>
<accession>A0A9P8LI11</accession>
<reference evidence="9" key="1">
    <citation type="submission" date="2021-03" db="EMBL/GenBank/DDBJ databases">
        <title>Comparative genomics and phylogenomic investigation of the class Geoglossomycetes provide insights into ecological specialization and systematics.</title>
        <authorList>
            <person name="Melie T."/>
            <person name="Pirro S."/>
            <person name="Miller A.N."/>
            <person name="Quandt A."/>
        </authorList>
    </citation>
    <scope>NUCLEOTIDE SEQUENCE</scope>
    <source>
        <strain evidence="9">CAQ_001_2017</strain>
    </source>
</reference>
<dbReference type="InterPro" id="IPR051608">
    <property type="entry name" value="RQC_Subunit_NEMF"/>
</dbReference>
<evidence type="ECO:0000259" key="7">
    <source>
        <dbReference type="Pfam" id="PF05670"/>
    </source>
</evidence>
<feature type="compositionally biased region" description="Low complexity" evidence="6">
    <location>
        <begin position="643"/>
        <end position="654"/>
    </location>
</feature>
<organism evidence="9 10">
    <name type="scientific">Trichoglossum hirsutum</name>
    <dbReference type="NCBI Taxonomy" id="265104"/>
    <lineage>
        <taxon>Eukaryota</taxon>
        <taxon>Fungi</taxon>
        <taxon>Dikarya</taxon>
        <taxon>Ascomycota</taxon>
        <taxon>Pezizomycotina</taxon>
        <taxon>Geoglossomycetes</taxon>
        <taxon>Geoglossales</taxon>
        <taxon>Geoglossaceae</taxon>
        <taxon>Trichoglossum</taxon>
    </lineage>
</organism>
<keyword evidence="4 5" id="KW-0175">Coiled coil</keyword>
<dbReference type="PANTHER" id="PTHR15239">
    <property type="entry name" value="NUCLEAR EXPORT MEDIATOR FACTOR NEMF"/>
    <property type="match status" value="1"/>
</dbReference>
<dbReference type="PANTHER" id="PTHR15239:SF6">
    <property type="entry name" value="RIBOSOME QUALITY CONTROL COMPLEX SUBUNIT NEMF"/>
    <property type="match status" value="1"/>
</dbReference>
<dbReference type="Proteomes" id="UP000750711">
    <property type="component" value="Unassembled WGS sequence"/>
</dbReference>
<dbReference type="GO" id="GO:0005737">
    <property type="term" value="C:cytoplasm"/>
    <property type="evidence" value="ECO:0007669"/>
    <property type="project" value="UniProtKB-SubCell"/>
</dbReference>
<comment type="caution">
    <text evidence="9">The sequence shown here is derived from an EMBL/GenBank/DDBJ whole genome shotgun (WGS) entry which is preliminary data.</text>
</comment>
<dbReference type="Pfam" id="PF11923">
    <property type="entry name" value="NFACT-C"/>
    <property type="match status" value="1"/>
</dbReference>
<keyword evidence="10" id="KW-1185">Reference proteome</keyword>
<dbReference type="Pfam" id="PF05670">
    <property type="entry name" value="NFACT-R_1"/>
    <property type="match status" value="1"/>
</dbReference>
<feature type="compositionally biased region" description="Basic and acidic residues" evidence="6">
    <location>
        <begin position="757"/>
        <end position="771"/>
    </location>
</feature>
<dbReference type="InterPro" id="IPR021846">
    <property type="entry name" value="NFACT-C"/>
</dbReference>
<sequence>MKQRFSSLDVKFLRSRRVTAVCQIGTDRIIEIQFSDGQFRLFLEFYAGGNIVLTDKELSILALWRIVSDQEELRVGLKYSLDNRQNVGGVPPLTKERLKDALEKAVGKKQGLDPDFSKRQKKGSGALTKALAIGITEYPPILMEHALRVSGFSNGIRPDEVLEDEGLMERLLLALREAERVIQDIMSAGASKGYIIAKPKVKSVAASSQTTIANRGLEVGDETQLDDDDRRSQFTYEDFHPFLPQQTGDDPSLKVFTFDGFNKTVDEFYSSIEGQKLESRLFDREANAKKKLEAARRDHEKRIDGLQEVQSLNVRKAQAIEANLQRVEEAIAAINSLIGQGMDWTEIARLIEMEKARNNPMAEIIELPLKLYENTATLLLGEVDGEDFKGDETDSDLFESDNDTTPNVQKARKDFDKRLSIDIDLGLSPWANARQYYDQKRNAAAKEQKTLQSSSKALKSTEKKITADLKKGLKQEKQVLRPVRAPPWFEKFYFFISSDGYLVLGGRDTMQSEILYSRHLKRGDVYVHADIEGAATVIVKNNPTTPDAPIPPSTLSQAGNFAVATSKAWDSKAVLSAWWVSSDQVSKIAPTGEYLVTGGFVIRGEKNFLPPAQLLLGFAVMFQISEESKMRHMKHRLNDPTDAENVSAAEAAVETPDERVALDAEDPEPTIESDDEDFPDAKLETGSEDEDRGLLGASCDDPLQAGNVDRTSLRLHETATQSNRDNASEGNSSIGDAVGNKGKSTDVSNRERTRHLSARERQSLRKARDEVASVQEAGVDSDGGNVNAGSAGASEQGILNSQKPQVRGKRGKLKKLATKYANQDEEDRALAMRFLGSTAAKEKAEEAEKAKVAKKQELAAQKQRRREQHERAAAKGMAQEEARRAMHEENTETLDDEEQLSTASLDSFVGTPLPGDEILDAIPVCAPWAALSRYKYKAKLQPGVVKKGKAVGEIVTSWVVGGERRKIDEKSEDVEKMWPRENELIKSWRTSELTNTVPVGKVKVLMSGTSSSGASSKEIPKEGKSKGGKGSKRPR</sequence>
<keyword evidence="3" id="KW-0963">Cytoplasm</keyword>
<feature type="region of interest" description="Disordered" evidence="6">
    <location>
        <begin position="1007"/>
        <end position="1035"/>
    </location>
</feature>
<feature type="compositionally biased region" description="Low complexity" evidence="6">
    <location>
        <begin position="1007"/>
        <end position="1017"/>
    </location>
</feature>
<evidence type="ECO:0000313" key="9">
    <source>
        <dbReference type="EMBL" id="KAH0565781.1"/>
    </source>
</evidence>
<feature type="region of interest" description="Disordered" evidence="6">
    <location>
        <begin position="839"/>
        <end position="899"/>
    </location>
</feature>
<evidence type="ECO:0000313" key="10">
    <source>
        <dbReference type="Proteomes" id="UP000750711"/>
    </source>
</evidence>
<feature type="compositionally biased region" description="Basic and acidic residues" evidence="6">
    <location>
        <begin position="840"/>
        <end position="857"/>
    </location>
</feature>
<dbReference type="GO" id="GO:1990116">
    <property type="term" value="P:ribosome-associated ubiquitin-dependent protein catabolic process"/>
    <property type="evidence" value="ECO:0007669"/>
    <property type="project" value="TreeGrafter"/>
</dbReference>
<dbReference type="GO" id="GO:0000049">
    <property type="term" value="F:tRNA binding"/>
    <property type="evidence" value="ECO:0007669"/>
    <property type="project" value="TreeGrafter"/>
</dbReference>